<dbReference type="PROSITE" id="PS50931">
    <property type="entry name" value="HTH_LYSR"/>
    <property type="match status" value="1"/>
</dbReference>
<evidence type="ECO:0000256" key="4">
    <source>
        <dbReference type="ARBA" id="ARBA00023163"/>
    </source>
</evidence>
<evidence type="ECO:0000313" key="6">
    <source>
        <dbReference type="EMBL" id="MEL0617818.1"/>
    </source>
</evidence>
<evidence type="ECO:0000256" key="3">
    <source>
        <dbReference type="ARBA" id="ARBA00023125"/>
    </source>
</evidence>
<accession>A0ABU9GI82</accession>
<dbReference type="InterPro" id="IPR058163">
    <property type="entry name" value="LysR-type_TF_proteobact-type"/>
</dbReference>
<dbReference type="Pfam" id="PF03466">
    <property type="entry name" value="LysR_substrate"/>
    <property type="match status" value="1"/>
</dbReference>
<protein>
    <submittedName>
        <fullName evidence="6">LysR family transcriptional regulator</fullName>
    </submittedName>
</protein>
<keyword evidence="4" id="KW-0804">Transcription</keyword>
<organism evidence="6 7">
    <name type="scientific">Cobetia marina</name>
    <name type="common">Deleya marina</name>
    <dbReference type="NCBI Taxonomy" id="28258"/>
    <lineage>
        <taxon>Bacteria</taxon>
        <taxon>Pseudomonadati</taxon>
        <taxon>Pseudomonadota</taxon>
        <taxon>Gammaproteobacteria</taxon>
        <taxon>Oceanospirillales</taxon>
        <taxon>Halomonadaceae</taxon>
        <taxon>Cobetia</taxon>
    </lineage>
</organism>
<dbReference type="EMBL" id="JBAKAP010000015">
    <property type="protein sequence ID" value="MEL0617818.1"/>
    <property type="molecule type" value="Genomic_DNA"/>
</dbReference>
<keyword evidence="3" id="KW-0238">DNA-binding</keyword>
<comment type="caution">
    <text evidence="6">The sequence shown here is derived from an EMBL/GenBank/DDBJ whole genome shotgun (WGS) entry which is preliminary data.</text>
</comment>
<reference evidence="6 7" key="1">
    <citation type="submission" date="2024-02" db="EMBL/GenBank/DDBJ databases">
        <title>Bacteria isolated from the canopy kelp, Nereocystis luetkeana.</title>
        <authorList>
            <person name="Pfister C.A."/>
            <person name="Younker I.T."/>
            <person name="Light S.H."/>
        </authorList>
    </citation>
    <scope>NUCLEOTIDE SEQUENCE [LARGE SCALE GENOMIC DNA]</scope>
    <source>
        <strain evidence="6 7">TI.5.07</strain>
    </source>
</reference>
<keyword evidence="2" id="KW-0805">Transcription regulation</keyword>
<dbReference type="Gene3D" id="1.10.10.10">
    <property type="entry name" value="Winged helix-like DNA-binding domain superfamily/Winged helix DNA-binding domain"/>
    <property type="match status" value="1"/>
</dbReference>
<comment type="similarity">
    <text evidence="1">Belongs to the LysR transcriptional regulatory family.</text>
</comment>
<evidence type="ECO:0000256" key="2">
    <source>
        <dbReference type="ARBA" id="ARBA00023015"/>
    </source>
</evidence>
<evidence type="ECO:0000313" key="7">
    <source>
        <dbReference type="Proteomes" id="UP001378242"/>
    </source>
</evidence>
<dbReference type="SUPFAM" id="SSF53850">
    <property type="entry name" value="Periplasmic binding protein-like II"/>
    <property type="match status" value="1"/>
</dbReference>
<gene>
    <name evidence="6" type="ORF">V6243_13385</name>
</gene>
<evidence type="ECO:0000259" key="5">
    <source>
        <dbReference type="PROSITE" id="PS50931"/>
    </source>
</evidence>
<dbReference type="InterPro" id="IPR036388">
    <property type="entry name" value="WH-like_DNA-bd_sf"/>
</dbReference>
<evidence type="ECO:0000256" key="1">
    <source>
        <dbReference type="ARBA" id="ARBA00009437"/>
    </source>
</evidence>
<keyword evidence="7" id="KW-1185">Reference proteome</keyword>
<dbReference type="SUPFAM" id="SSF46785">
    <property type="entry name" value="Winged helix' DNA-binding domain"/>
    <property type="match status" value="1"/>
</dbReference>
<feature type="domain" description="HTH lysR-type" evidence="5">
    <location>
        <begin position="6"/>
        <end position="63"/>
    </location>
</feature>
<proteinExistence type="inferred from homology"/>
<dbReference type="PANTHER" id="PTHR30537">
    <property type="entry name" value="HTH-TYPE TRANSCRIPTIONAL REGULATOR"/>
    <property type="match status" value="1"/>
</dbReference>
<dbReference type="InterPro" id="IPR005119">
    <property type="entry name" value="LysR_subst-bd"/>
</dbReference>
<dbReference type="PANTHER" id="PTHR30537:SF66">
    <property type="entry name" value="IRON-REGULATED VIRULENCE REGULATORY PROTEIN IRGB"/>
    <property type="match status" value="1"/>
</dbReference>
<dbReference type="RefSeq" id="WP_341542628.1">
    <property type="nucleotide sequence ID" value="NZ_JBAKAP010000015.1"/>
</dbReference>
<dbReference type="InterPro" id="IPR036390">
    <property type="entry name" value="WH_DNA-bd_sf"/>
</dbReference>
<dbReference type="Pfam" id="PF00126">
    <property type="entry name" value="HTH_1"/>
    <property type="match status" value="1"/>
</dbReference>
<dbReference type="InterPro" id="IPR000847">
    <property type="entry name" value="LysR_HTH_N"/>
</dbReference>
<sequence length="305" mass="34797">MPPVLDEFQGLSAFDAIMRHGNLGAGAEHLGISKSTLSRRISHLEYQLGQPLLHRQANRLIPTEAGTLFHQYCQQMLSLGERSQMALDELREEVSGDLSISVHPHFLRGWFNRLLTEFIEEYPGIRLTLTSNLQPPTREDDQVMLWLWEGPTRDSGLRDEVLGHQRQHLYAHPDYLRQHGHPQHPGELASHDWVNLIDRHHPDLVLHHPEQGEYRVSLPPSRFTVDNVVVHADHITHGAGIGLLPDHHVRTRSVAHPGQFEACLPEWQGPSIPVSLHYPFGHPPRKLGALLDRIRRHVPKDWGQP</sequence>
<dbReference type="Gene3D" id="3.40.190.290">
    <property type="match status" value="1"/>
</dbReference>
<dbReference type="Proteomes" id="UP001378242">
    <property type="component" value="Unassembled WGS sequence"/>
</dbReference>
<name>A0ABU9GI82_COBMA</name>